<feature type="transmembrane region" description="Helical" evidence="1">
    <location>
        <begin position="47"/>
        <end position="69"/>
    </location>
</feature>
<evidence type="ECO:0000313" key="2">
    <source>
        <dbReference type="EMBL" id="KIM92395.1"/>
    </source>
</evidence>
<reference evidence="3" key="2">
    <citation type="submission" date="2015-01" db="EMBL/GenBank/DDBJ databases">
        <title>Evolutionary Origins and Diversification of the Mycorrhizal Mutualists.</title>
        <authorList>
            <consortium name="DOE Joint Genome Institute"/>
            <consortium name="Mycorrhizal Genomics Consortium"/>
            <person name="Kohler A."/>
            <person name="Kuo A."/>
            <person name="Nagy L.G."/>
            <person name="Floudas D."/>
            <person name="Copeland A."/>
            <person name="Barry K.W."/>
            <person name="Cichocki N."/>
            <person name="Veneault-Fourrey C."/>
            <person name="LaButti K."/>
            <person name="Lindquist E.A."/>
            <person name="Lipzen A."/>
            <person name="Lundell T."/>
            <person name="Morin E."/>
            <person name="Murat C."/>
            <person name="Riley R."/>
            <person name="Ohm R."/>
            <person name="Sun H."/>
            <person name="Tunlid A."/>
            <person name="Henrissat B."/>
            <person name="Grigoriev I.V."/>
            <person name="Hibbett D.S."/>
            <person name="Martin F."/>
        </authorList>
    </citation>
    <scope>NUCLEOTIDE SEQUENCE [LARGE SCALE GENOMIC DNA]</scope>
    <source>
        <strain evidence="3">F 1598</strain>
    </source>
</reference>
<name>A0A0C3G835_PILCF</name>
<protein>
    <submittedName>
        <fullName evidence="2">Uncharacterized protein</fullName>
    </submittedName>
</protein>
<reference evidence="2 3" key="1">
    <citation type="submission" date="2014-04" db="EMBL/GenBank/DDBJ databases">
        <authorList>
            <consortium name="DOE Joint Genome Institute"/>
            <person name="Kuo A."/>
            <person name="Tarkka M."/>
            <person name="Buscot F."/>
            <person name="Kohler A."/>
            <person name="Nagy L.G."/>
            <person name="Floudas D."/>
            <person name="Copeland A."/>
            <person name="Barry K.W."/>
            <person name="Cichocki N."/>
            <person name="Veneault-Fourrey C."/>
            <person name="LaButti K."/>
            <person name="Lindquist E.A."/>
            <person name="Lipzen A."/>
            <person name="Lundell T."/>
            <person name="Morin E."/>
            <person name="Murat C."/>
            <person name="Sun H."/>
            <person name="Tunlid A."/>
            <person name="Henrissat B."/>
            <person name="Grigoriev I.V."/>
            <person name="Hibbett D.S."/>
            <person name="Martin F."/>
            <person name="Nordberg H.P."/>
            <person name="Cantor M.N."/>
            <person name="Hua S.X."/>
        </authorList>
    </citation>
    <scope>NUCLEOTIDE SEQUENCE [LARGE SCALE GENOMIC DNA]</scope>
    <source>
        <strain evidence="2 3">F 1598</strain>
    </source>
</reference>
<evidence type="ECO:0000256" key="1">
    <source>
        <dbReference type="SAM" id="Phobius"/>
    </source>
</evidence>
<accession>A0A0C3G835</accession>
<keyword evidence="1" id="KW-0812">Transmembrane</keyword>
<dbReference type="EMBL" id="KN832970">
    <property type="protein sequence ID" value="KIM92395.1"/>
    <property type="molecule type" value="Genomic_DNA"/>
</dbReference>
<gene>
    <name evidence="2" type="ORF">PILCRDRAFT_810451</name>
</gene>
<keyword evidence="1" id="KW-1133">Transmembrane helix</keyword>
<dbReference type="HOGENOM" id="CLU_1778172_0_0_1"/>
<evidence type="ECO:0000313" key="3">
    <source>
        <dbReference type="Proteomes" id="UP000054166"/>
    </source>
</evidence>
<dbReference type="AlphaFoldDB" id="A0A0C3G835"/>
<keyword evidence="3" id="KW-1185">Reference proteome</keyword>
<sequence>MALLVVGTAIQLLLLIIFGIAMLRETSEPLYTKWLDDSEAAADPTTYLMYVPWFLLPRKLAGFPLYGIARLTYLIFRTQIHPIAKPVFLRPMLCLFFGCLYRNKPSAWLAVCGSIPSSSSSCFVRLHSTKLYFVCAVHCADGCGIG</sequence>
<dbReference type="Proteomes" id="UP000054166">
    <property type="component" value="Unassembled WGS sequence"/>
</dbReference>
<keyword evidence="1" id="KW-0472">Membrane</keyword>
<dbReference type="InParanoid" id="A0A0C3G835"/>
<proteinExistence type="predicted"/>
<organism evidence="2 3">
    <name type="scientific">Piloderma croceum (strain F 1598)</name>
    <dbReference type="NCBI Taxonomy" id="765440"/>
    <lineage>
        <taxon>Eukaryota</taxon>
        <taxon>Fungi</taxon>
        <taxon>Dikarya</taxon>
        <taxon>Basidiomycota</taxon>
        <taxon>Agaricomycotina</taxon>
        <taxon>Agaricomycetes</taxon>
        <taxon>Agaricomycetidae</taxon>
        <taxon>Atheliales</taxon>
        <taxon>Atheliaceae</taxon>
        <taxon>Piloderma</taxon>
    </lineage>
</organism>